<organism evidence="2 3">
    <name type="scientific">Reticulomyxa filosa</name>
    <dbReference type="NCBI Taxonomy" id="46433"/>
    <lineage>
        <taxon>Eukaryota</taxon>
        <taxon>Sar</taxon>
        <taxon>Rhizaria</taxon>
        <taxon>Retaria</taxon>
        <taxon>Foraminifera</taxon>
        <taxon>Monothalamids</taxon>
        <taxon>Reticulomyxidae</taxon>
        <taxon>Reticulomyxa</taxon>
    </lineage>
</organism>
<dbReference type="EMBL" id="ASPP01011946">
    <property type="protein sequence ID" value="ETO21087.1"/>
    <property type="molecule type" value="Genomic_DNA"/>
</dbReference>
<evidence type="ECO:0000256" key="1">
    <source>
        <dbReference type="SAM" id="MobiDB-lite"/>
    </source>
</evidence>
<feature type="non-terminal residue" evidence="2">
    <location>
        <position position="427"/>
    </location>
</feature>
<comment type="caution">
    <text evidence="2">The sequence shown here is derived from an EMBL/GenBank/DDBJ whole genome shotgun (WGS) entry which is preliminary data.</text>
</comment>
<dbReference type="AlphaFoldDB" id="X6N705"/>
<proteinExistence type="predicted"/>
<gene>
    <name evidence="2" type="ORF">RFI_16118</name>
</gene>
<keyword evidence="3" id="KW-1185">Reference proteome</keyword>
<feature type="region of interest" description="Disordered" evidence="1">
    <location>
        <begin position="392"/>
        <end position="427"/>
    </location>
</feature>
<sequence length="427" mass="48650">MNNINNKICHNDFCSNCVEKCWLDTKQISDPSTANTKIESDFSENDHLFCSLCETCLHSMANSASILKKGKRSKRHGQNTTFRNCFSFLQCTKGCKTEHKKEETSSSPYSTTKTPICGMTSTLPPLSLPTHDDTSMVTDRHNIMTCPVGIDTKPLPFPVTCQHLFPAYSSMPILVSEQNSVKEKDPQPSENKTNNIYKSDEENQQSSDLNDVLSPKSLMSINNEQIAMNLSVNDSKTCYYKGILKIFIEFLETSMQGNTICHSLTLPLQSFLPEFEWVRFDIPFGYEKTNEEQFCCFVFVMMKDIKRELWIGSTTAYVHEMRLGDCPDSSCLKIIPKLSVQCKQPAFKKTISLSGKNQFYCENENHNVSQLLSALTETKTKILREYNDMYSSQSNKERQFHDKKQGSNERVDNHNGDGGFYDDHPNE</sequence>
<evidence type="ECO:0000313" key="2">
    <source>
        <dbReference type="EMBL" id="ETO21087.1"/>
    </source>
</evidence>
<feature type="compositionally biased region" description="Basic and acidic residues" evidence="1">
    <location>
        <begin position="395"/>
        <end position="427"/>
    </location>
</feature>
<dbReference type="Proteomes" id="UP000023152">
    <property type="component" value="Unassembled WGS sequence"/>
</dbReference>
<evidence type="ECO:0000313" key="3">
    <source>
        <dbReference type="Proteomes" id="UP000023152"/>
    </source>
</evidence>
<protein>
    <submittedName>
        <fullName evidence="2">Uncharacterized protein</fullName>
    </submittedName>
</protein>
<accession>X6N705</accession>
<feature type="compositionally biased region" description="Polar residues" evidence="1">
    <location>
        <begin position="188"/>
        <end position="197"/>
    </location>
</feature>
<reference evidence="2 3" key="1">
    <citation type="journal article" date="2013" name="Curr. Biol.">
        <title>The Genome of the Foraminiferan Reticulomyxa filosa.</title>
        <authorList>
            <person name="Glockner G."/>
            <person name="Hulsmann N."/>
            <person name="Schleicher M."/>
            <person name="Noegel A.A."/>
            <person name="Eichinger L."/>
            <person name="Gallinger C."/>
            <person name="Pawlowski J."/>
            <person name="Sierra R."/>
            <person name="Euteneuer U."/>
            <person name="Pillet L."/>
            <person name="Moustafa A."/>
            <person name="Platzer M."/>
            <person name="Groth M."/>
            <person name="Szafranski K."/>
            <person name="Schliwa M."/>
        </authorList>
    </citation>
    <scope>NUCLEOTIDE SEQUENCE [LARGE SCALE GENOMIC DNA]</scope>
</reference>
<feature type="region of interest" description="Disordered" evidence="1">
    <location>
        <begin position="178"/>
        <end position="210"/>
    </location>
</feature>
<name>X6N705_RETFI</name>